<proteinExistence type="predicted"/>
<feature type="compositionally biased region" description="Polar residues" evidence="1">
    <location>
        <begin position="91"/>
        <end position="125"/>
    </location>
</feature>
<dbReference type="EMBL" id="JAHHUM010001209">
    <property type="protein sequence ID" value="KAK5613501.1"/>
    <property type="molecule type" value="Genomic_DNA"/>
</dbReference>
<evidence type="ECO:0000313" key="3">
    <source>
        <dbReference type="Proteomes" id="UP001311232"/>
    </source>
</evidence>
<evidence type="ECO:0000313" key="2">
    <source>
        <dbReference type="EMBL" id="KAK5613501.1"/>
    </source>
</evidence>
<name>A0AAV9RX13_9TELE</name>
<gene>
    <name evidence="2" type="ORF">CRENBAI_020924</name>
</gene>
<feature type="compositionally biased region" description="Polar residues" evidence="1">
    <location>
        <begin position="52"/>
        <end position="62"/>
    </location>
</feature>
<feature type="compositionally biased region" description="Polar residues" evidence="1">
    <location>
        <begin position="27"/>
        <end position="37"/>
    </location>
</feature>
<sequence length="125" mass="13527">MNLEVSRHATLLQTEHLASLSAPPPKQNHTPNRTTTPALIDLRDPTLPCPDPNQTACSSSRPLTPDGQQRMGRDSVRCTNAATPPRHPPNHCTNTLPRCNSEHSSTQRSPPNHLANASSPSAPIH</sequence>
<protein>
    <submittedName>
        <fullName evidence="2">Uncharacterized protein</fullName>
    </submittedName>
</protein>
<dbReference type="Proteomes" id="UP001311232">
    <property type="component" value="Unassembled WGS sequence"/>
</dbReference>
<feature type="region of interest" description="Disordered" evidence="1">
    <location>
        <begin position="14"/>
        <end position="125"/>
    </location>
</feature>
<keyword evidence="3" id="KW-1185">Reference proteome</keyword>
<reference evidence="2 3" key="1">
    <citation type="submission" date="2021-06" db="EMBL/GenBank/DDBJ databases">
        <authorList>
            <person name="Palmer J.M."/>
        </authorList>
    </citation>
    <scope>NUCLEOTIDE SEQUENCE [LARGE SCALE GENOMIC DNA]</scope>
    <source>
        <strain evidence="2 3">MEX-2019</strain>
        <tissue evidence="2">Muscle</tissue>
    </source>
</reference>
<comment type="caution">
    <text evidence="2">The sequence shown here is derived from an EMBL/GenBank/DDBJ whole genome shotgun (WGS) entry which is preliminary data.</text>
</comment>
<accession>A0AAV9RX13</accession>
<organism evidence="2 3">
    <name type="scientific">Crenichthys baileyi</name>
    <name type="common">White River springfish</name>
    <dbReference type="NCBI Taxonomy" id="28760"/>
    <lineage>
        <taxon>Eukaryota</taxon>
        <taxon>Metazoa</taxon>
        <taxon>Chordata</taxon>
        <taxon>Craniata</taxon>
        <taxon>Vertebrata</taxon>
        <taxon>Euteleostomi</taxon>
        <taxon>Actinopterygii</taxon>
        <taxon>Neopterygii</taxon>
        <taxon>Teleostei</taxon>
        <taxon>Neoteleostei</taxon>
        <taxon>Acanthomorphata</taxon>
        <taxon>Ovalentaria</taxon>
        <taxon>Atherinomorphae</taxon>
        <taxon>Cyprinodontiformes</taxon>
        <taxon>Goodeidae</taxon>
        <taxon>Crenichthys</taxon>
    </lineage>
</organism>
<evidence type="ECO:0000256" key="1">
    <source>
        <dbReference type="SAM" id="MobiDB-lite"/>
    </source>
</evidence>
<dbReference type="AlphaFoldDB" id="A0AAV9RX13"/>